<protein>
    <recommendedName>
        <fullName evidence="3">F-box domain-containing protein</fullName>
    </recommendedName>
</protein>
<dbReference type="AlphaFoldDB" id="A0A067P8T9"/>
<accession>A0A067P8T9</accession>
<dbReference type="InterPro" id="IPR032675">
    <property type="entry name" value="LRR_dom_sf"/>
</dbReference>
<sequence length="472" mass="52996">MVHTAVLGNIPFHPVLHNADLLSEIFRGQDNSTLARSARCCKAWEEPVLSVLWYSLGCIIPLLKILPVEVDETDGHYYLRKDVSKDDLARFKRYARLVRRLLFNDTVVQASFAFRLQQLASGEVLFPSLRDLRIYIEIPRLSHGALLFLSPSITKLLISDEGSHEGDAELFESHVEVFLDALGALPGQALEELVFTFPCNIRLSSIDHFTNLRCLSLHTFPFSGEKKIFSRLQYLTRLVSLTFDTDGLQSEEIVPEISLAALEKVKISGETSNVTRVLHAIDAPRLADLELDLETSTMAVTQSCCVEANARFGLSLREVTLCCQISGLDDHSSTSTSPLITPFLAIDNLESFSLIVRKENRNSSLSTIDDLCEAVVKAWPRLRAISIDHGHLKPSNPAPTFHSLIYFALHCPSLQSLTIPLCVSYFPQPEEVPLLSHNLRQFEFSPVGDLEYLVEFAYLLKRLFPYTEVSSY</sequence>
<keyword evidence="2" id="KW-1185">Reference proteome</keyword>
<dbReference type="STRING" id="933084.A0A067P8T9"/>
<name>A0A067P8T9_9AGAM</name>
<organism evidence="1 2">
    <name type="scientific">Jaapia argillacea MUCL 33604</name>
    <dbReference type="NCBI Taxonomy" id="933084"/>
    <lineage>
        <taxon>Eukaryota</taxon>
        <taxon>Fungi</taxon>
        <taxon>Dikarya</taxon>
        <taxon>Basidiomycota</taxon>
        <taxon>Agaricomycotina</taxon>
        <taxon>Agaricomycetes</taxon>
        <taxon>Agaricomycetidae</taxon>
        <taxon>Jaapiales</taxon>
        <taxon>Jaapiaceae</taxon>
        <taxon>Jaapia</taxon>
    </lineage>
</organism>
<dbReference type="Proteomes" id="UP000027265">
    <property type="component" value="Unassembled WGS sequence"/>
</dbReference>
<reference evidence="2" key="1">
    <citation type="journal article" date="2014" name="Proc. Natl. Acad. Sci. U.S.A.">
        <title>Extensive sampling of basidiomycete genomes demonstrates inadequacy of the white-rot/brown-rot paradigm for wood decay fungi.</title>
        <authorList>
            <person name="Riley R."/>
            <person name="Salamov A.A."/>
            <person name="Brown D.W."/>
            <person name="Nagy L.G."/>
            <person name="Floudas D."/>
            <person name="Held B.W."/>
            <person name="Levasseur A."/>
            <person name="Lombard V."/>
            <person name="Morin E."/>
            <person name="Otillar R."/>
            <person name="Lindquist E.A."/>
            <person name="Sun H."/>
            <person name="LaButti K.M."/>
            <person name="Schmutz J."/>
            <person name="Jabbour D."/>
            <person name="Luo H."/>
            <person name="Baker S.E."/>
            <person name="Pisabarro A.G."/>
            <person name="Walton J.D."/>
            <person name="Blanchette R.A."/>
            <person name="Henrissat B."/>
            <person name="Martin F."/>
            <person name="Cullen D."/>
            <person name="Hibbett D.S."/>
            <person name="Grigoriev I.V."/>
        </authorList>
    </citation>
    <scope>NUCLEOTIDE SEQUENCE [LARGE SCALE GENOMIC DNA]</scope>
    <source>
        <strain evidence="2">MUCL 33604</strain>
    </source>
</reference>
<dbReference type="EMBL" id="KL197763">
    <property type="protein sequence ID" value="KDQ50245.1"/>
    <property type="molecule type" value="Genomic_DNA"/>
</dbReference>
<dbReference type="HOGENOM" id="CLU_021164_3_2_1"/>
<dbReference type="InParanoid" id="A0A067P8T9"/>
<evidence type="ECO:0000313" key="2">
    <source>
        <dbReference type="Proteomes" id="UP000027265"/>
    </source>
</evidence>
<dbReference type="OrthoDB" id="3543113at2759"/>
<proteinExistence type="predicted"/>
<evidence type="ECO:0000313" key="1">
    <source>
        <dbReference type="EMBL" id="KDQ50245.1"/>
    </source>
</evidence>
<gene>
    <name evidence="1" type="ORF">JAAARDRAFT_74312</name>
</gene>
<dbReference type="Gene3D" id="3.80.10.10">
    <property type="entry name" value="Ribonuclease Inhibitor"/>
    <property type="match status" value="1"/>
</dbReference>
<dbReference type="SUPFAM" id="SSF52047">
    <property type="entry name" value="RNI-like"/>
    <property type="match status" value="1"/>
</dbReference>
<evidence type="ECO:0008006" key="3">
    <source>
        <dbReference type="Google" id="ProtNLM"/>
    </source>
</evidence>